<organism evidence="7 8">
    <name type="scientific">Chara braunii</name>
    <name type="common">Braun's stonewort</name>
    <dbReference type="NCBI Taxonomy" id="69332"/>
    <lineage>
        <taxon>Eukaryota</taxon>
        <taxon>Viridiplantae</taxon>
        <taxon>Streptophyta</taxon>
        <taxon>Charophyceae</taxon>
        <taxon>Charales</taxon>
        <taxon>Characeae</taxon>
        <taxon>Chara</taxon>
    </lineage>
</organism>
<evidence type="ECO:0000256" key="2">
    <source>
        <dbReference type="ARBA" id="ARBA00010281"/>
    </source>
</evidence>
<dbReference type="Gramene" id="GBG82693">
    <property type="protein sequence ID" value="GBG82693"/>
    <property type="gene ID" value="CBR_g36223"/>
</dbReference>
<reference evidence="7 8" key="1">
    <citation type="journal article" date="2018" name="Cell">
        <title>The Chara Genome: Secondary Complexity and Implications for Plant Terrestrialization.</title>
        <authorList>
            <person name="Nishiyama T."/>
            <person name="Sakayama H."/>
            <person name="Vries J.D."/>
            <person name="Buschmann H."/>
            <person name="Saint-Marcoux D."/>
            <person name="Ullrich K.K."/>
            <person name="Haas F.B."/>
            <person name="Vanderstraeten L."/>
            <person name="Becker D."/>
            <person name="Lang D."/>
            <person name="Vosolsobe S."/>
            <person name="Rombauts S."/>
            <person name="Wilhelmsson P.K.I."/>
            <person name="Janitza P."/>
            <person name="Kern R."/>
            <person name="Heyl A."/>
            <person name="Rumpler F."/>
            <person name="Villalobos L.I.A.C."/>
            <person name="Clay J.M."/>
            <person name="Skokan R."/>
            <person name="Toyoda A."/>
            <person name="Suzuki Y."/>
            <person name="Kagoshima H."/>
            <person name="Schijlen E."/>
            <person name="Tajeshwar N."/>
            <person name="Catarino B."/>
            <person name="Hetherington A.J."/>
            <person name="Saltykova A."/>
            <person name="Bonnot C."/>
            <person name="Breuninger H."/>
            <person name="Symeonidi A."/>
            <person name="Radhakrishnan G.V."/>
            <person name="Van Nieuwerburgh F."/>
            <person name="Deforce D."/>
            <person name="Chang C."/>
            <person name="Karol K.G."/>
            <person name="Hedrich R."/>
            <person name="Ulvskov P."/>
            <person name="Glockner G."/>
            <person name="Delwiche C.F."/>
            <person name="Petrasek J."/>
            <person name="Van de Peer Y."/>
            <person name="Friml J."/>
            <person name="Beilby M."/>
            <person name="Dolan L."/>
            <person name="Kohara Y."/>
            <person name="Sugano S."/>
            <person name="Fujiyama A."/>
            <person name="Delaux P.-M."/>
            <person name="Quint M."/>
            <person name="TheiBen G."/>
            <person name="Hagemann M."/>
            <person name="Harholt J."/>
            <person name="Dunand C."/>
            <person name="Zachgo S."/>
            <person name="Langdale J."/>
            <person name="Maumus F."/>
            <person name="Straeten D.V.D."/>
            <person name="Gould S.B."/>
            <person name="Rensing S.A."/>
        </authorList>
    </citation>
    <scope>NUCLEOTIDE SEQUENCE [LARGE SCALE GENOMIC DNA]</scope>
    <source>
        <strain evidence="7 8">S276</strain>
    </source>
</reference>
<dbReference type="Gene3D" id="3.40.50.2000">
    <property type="entry name" value="Glycogen Phosphorylase B"/>
    <property type="match status" value="2"/>
</dbReference>
<evidence type="ECO:0000256" key="4">
    <source>
        <dbReference type="ARBA" id="ARBA00022679"/>
    </source>
</evidence>
<proteinExistence type="inferred from homology"/>
<dbReference type="GO" id="GO:0019252">
    <property type="term" value="P:starch biosynthetic process"/>
    <property type="evidence" value="ECO:0007669"/>
    <property type="project" value="UniProtKB-UniPathway"/>
</dbReference>
<keyword evidence="3" id="KW-0328">Glycosyltransferase</keyword>
<dbReference type="UniPathway" id="UPA00152"/>
<dbReference type="Pfam" id="PF13692">
    <property type="entry name" value="Glyco_trans_1_4"/>
    <property type="match status" value="1"/>
</dbReference>
<dbReference type="EMBL" id="BFEA01000415">
    <property type="protein sequence ID" value="GBG82693.1"/>
    <property type="molecule type" value="Genomic_DNA"/>
</dbReference>
<keyword evidence="8" id="KW-1185">Reference proteome</keyword>
<dbReference type="OrthoDB" id="512920at2759"/>
<comment type="similarity">
    <text evidence="2">Belongs to the glycosyltransferase 1 family. Bacterial/plant glycogen synthase subfamily.</text>
</comment>
<dbReference type="CDD" id="cd03791">
    <property type="entry name" value="GT5_Glycogen_synthase_DULL1-like"/>
    <property type="match status" value="1"/>
</dbReference>
<dbReference type="GO" id="GO:0004373">
    <property type="term" value="F:alpha-1,4-glucan glucosyltransferase (UDP-glucose donor) activity"/>
    <property type="evidence" value="ECO:0007669"/>
    <property type="project" value="InterPro"/>
</dbReference>
<evidence type="ECO:0000313" key="7">
    <source>
        <dbReference type="EMBL" id="GBG82693.1"/>
    </source>
</evidence>
<dbReference type="Pfam" id="PF08323">
    <property type="entry name" value="Glyco_transf_5"/>
    <property type="match status" value="1"/>
</dbReference>
<dbReference type="InterPro" id="IPR011835">
    <property type="entry name" value="GS/SS"/>
</dbReference>
<sequence>MASVTGMTVATWRVYSLATCPSLRAPSGDGGQVYQREGGGFSRVLTSPSMATQRGRLSSDSAAERAELLLIPAAMAARAMQESCALSSVHRRCLLHSATTTEGGSTAIAALSSSFVDKLWRRCGELDDTKGAQMNLVLAADQARRDHRRWAGGRGLAMAAMASPDGTALNETRVRRLVAMAEDGTTLGEETISTNLAMAETSAASSPSDLVTAMDGRRMSLVFVGAEASPWAKVGGLGDFMGALPPALATLILLLYIGVHALLKVTSCLRVYKDAWDTQTMAQVTVGGKVETVRFFHARKCGVDRVFVDHPLFLEKAAVQAPLLLNLASEIGPYGEDITFIVNDWHAALVPLYLKSRFKSRGIFSDAKVALCLHNVSFQGLFREDQYSLEFLDLPKEYCAAFSDDHSCGAAELCGEDVTMMNWMKAGFEESDLLLTVSPTYAEEVSTDGYLGTGLKDLIRKKGLIGIMNGADVTEWSPVTDKFLSIQYDTHTVFGMKPLLKKQLQEEVGLPAHPDVPLFGFMGRLVGQKGSDILAAAISTVLQSDASDAQFLILGTGKSCYEEELQELEEKFPTQVAVMTVYCARLAHMMTAGCDFMVMPSRYEPAGLVQLHAMLYGTVPVVSSTGGLLDSVRDGETGLQIGRLTYKEKLEAGDIAKVVRGLTRGMEVYRDPSRFRSMILACMSQDLSWKGPARAWEQALLKLYTENSRGIETGKVCGGPAVQDQAWDAFPAAVVGPAEYIAVSGPALRSSNRTSHFPQT</sequence>
<keyword evidence="4" id="KW-0808">Transferase</keyword>
<keyword evidence="5" id="KW-0750">Starch biosynthesis</keyword>
<dbReference type="STRING" id="69332.A0A388LKD9"/>
<dbReference type="PANTHER" id="PTHR45825:SF3">
    <property type="entry name" value="GRANULE-BOUND STARCH SYNTHASE 1, CHLOROPLASTIC_AMYLOPLASTIC"/>
    <property type="match status" value="1"/>
</dbReference>
<dbReference type="InterPro" id="IPR013534">
    <property type="entry name" value="Starch_synth_cat_dom"/>
</dbReference>
<comment type="caution">
    <text evidence="7">The sequence shown here is derived from an EMBL/GenBank/DDBJ whole genome shotgun (WGS) entry which is preliminary data.</text>
</comment>
<gene>
    <name evidence="7" type="ORF">CBR_g36223</name>
</gene>
<evidence type="ECO:0000256" key="3">
    <source>
        <dbReference type="ARBA" id="ARBA00022676"/>
    </source>
</evidence>
<dbReference type="NCBIfam" id="TIGR02095">
    <property type="entry name" value="glgA"/>
    <property type="match status" value="1"/>
</dbReference>
<dbReference type="PANTHER" id="PTHR45825">
    <property type="entry name" value="GRANULE-BOUND STARCH SYNTHASE 1, CHLOROPLASTIC/AMYLOPLASTIC"/>
    <property type="match status" value="1"/>
</dbReference>
<evidence type="ECO:0000256" key="5">
    <source>
        <dbReference type="ARBA" id="ARBA00022922"/>
    </source>
</evidence>
<name>A0A388LKD9_CHABU</name>
<evidence type="ECO:0000259" key="6">
    <source>
        <dbReference type="Pfam" id="PF08323"/>
    </source>
</evidence>
<dbReference type="AlphaFoldDB" id="A0A388LKD9"/>
<accession>A0A388LKD9</accession>
<dbReference type="SUPFAM" id="SSF53756">
    <property type="entry name" value="UDP-Glycosyltransferase/glycogen phosphorylase"/>
    <property type="match status" value="1"/>
</dbReference>
<dbReference type="Proteomes" id="UP000265515">
    <property type="component" value="Unassembled WGS sequence"/>
</dbReference>
<feature type="domain" description="Starch synthase catalytic" evidence="6">
    <location>
        <begin position="222"/>
        <end position="460"/>
    </location>
</feature>
<evidence type="ECO:0000313" key="8">
    <source>
        <dbReference type="Proteomes" id="UP000265515"/>
    </source>
</evidence>
<evidence type="ECO:0000256" key="1">
    <source>
        <dbReference type="ARBA" id="ARBA00004727"/>
    </source>
</evidence>
<protein>
    <recommendedName>
        <fullName evidence="6">Starch synthase catalytic domain-containing protein</fullName>
    </recommendedName>
</protein>
<comment type="pathway">
    <text evidence="1">Glycan biosynthesis; starch biosynthesis.</text>
</comment>